<evidence type="ECO:0000256" key="1">
    <source>
        <dbReference type="SAM" id="SignalP"/>
    </source>
</evidence>
<feature type="signal peptide" evidence="1">
    <location>
        <begin position="1"/>
        <end position="23"/>
    </location>
</feature>
<sequence>MKGELRLIIGLVFYLNKIWLTLSNQFDSTFIARNFIFTTNDSLIFQEIIINKFLCLQKCSIDPYCLYTQYEGNNCSLYSEDALNKLVSSNDKIIYQKSNYEYQSKLVLESNTQNDWNVSCLNNSYYW</sequence>
<dbReference type="EMBL" id="CAJNOC010002320">
    <property type="protein sequence ID" value="CAF0926107.1"/>
    <property type="molecule type" value="Genomic_DNA"/>
</dbReference>
<evidence type="ECO:0008006" key="4">
    <source>
        <dbReference type="Google" id="ProtNLM"/>
    </source>
</evidence>
<name>A0A814BFV6_9BILA</name>
<comment type="caution">
    <text evidence="2">The sequence shown here is derived from an EMBL/GenBank/DDBJ whole genome shotgun (WGS) entry which is preliminary data.</text>
</comment>
<organism evidence="2 3">
    <name type="scientific">Brachionus calyciflorus</name>
    <dbReference type="NCBI Taxonomy" id="104777"/>
    <lineage>
        <taxon>Eukaryota</taxon>
        <taxon>Metazoa</taxon>
        <taxon>Spiralia</taxon>
        <taxon>Gnathifera</taxon>
        <taxon>Rotifera</taxon>
        <taxon>Eurotatoria</taxon>
        <taxon>Monogononta</taxon>
        <taxon>Pseudotrocha</taxon>
        <taxon>Ploima</taxon>
        <taxon>Brachionidae</taxon>
        <taxon>Brachionus</taxon>
    </lineage>
</organism>
<reference evidence="2" key="1">
    <citation type="submission" date="2021-02" db="EMBL/GenBank/DDBJ databases">
        <authorList>
            <person name="Nowell W R."/>
        </authorList>
    </citation>
    <scope>NUCLEOTIDE SEQUENCE</scope>
    <source>
        <strain evidence="2">Ploen Becks lab</strain>
    </source>
</reference>
<keyword evidence="3" id="KW-1185">Reference proteome</keyword>
<accession>A0A814BFV6</accession>
<dbReference type="Proteomes" id="UP000663879">
    <property type="component" value="Unassembled WGS sequence"/>
</dbReference>
<proteinExistence type="predicted"/>
<evidence type="ECO:0000313" key="3">
    <source>
        <dbReference type="Proteomes" id="UP000663879"/>
    </source>
</evidence>
<evidence type="ECO:0000313" key="2">
    <source>
        <dbReference type="EMBL" id="CAF0926107.1"/>
    </source>
</evidence>
<protein>
    <recommendedName>
        <fullName evidence="4">Apple domain-containing protein</fullName>
    </recommendedName>
</protein>
<keyword evidence="1" id="KW-0732">Signal</keyword>
<dbReference type="AlphaFoldDB" id="A0A814BFV6"/>
<gene>
    <name evidence="2" type="ORF">OXX778_LOCUS12649</name>
</gene>
<feature type="chain" id="PRO_5032740354" description="Apple domain-containing protein" evidence="1">
    <location>
        <begin position="24"/>
        <end position="127"/>
    </location>
</feature>